<protein>
    <submittedName>
        <fullName evidence="1">Uncharacterized protein</fullName>
    </submittedName>
</protein>
<reference evidence="1 2" key="1">
    <citation type="journal article" date="2015" name="Fungal Genet. Biol.">
        <title>Evolution of novel wood decay mechanisms in Agaricales revealed by the genome sequences of Fistulina hepatica and Cylindrobasidium torrendii.</title>
        <authorList>
            <person name="Floudas D."/>
            <person name="Held B.W."/>
            <person name="Riley R."/>
            <person name="Nagy L.G."/>
            <person name="Koehler G."/>
            <person name="Ransdell A.S."/>
            <person name="Younus H."/>
            <person name="Chow J."/>
            <person name="Chiniquy J."/>
            <person name="Lipzen A."/>
            <person name="Tritt A."/>
            <person name="Sun H."/>
            <person name="Haridas S."/>
            <person name="LaButti K."/>
            <person name="Ohm R.A."/>
            <person name="Kues U."/>
            <person name="Blanchette R.A."/>
            <person name="Grigoriev I.V."/>
            <person name="Minto R.E."/>
            <person name="Hibbett D.S."/>
        </authorList>
    </citation>
    <scope>NUCLEOTIDE SEQUENCE [LARGE SCALE GENOMIC DNA]</scope>
    <source>
        <strain evidence="1 2">ATCC 64428</strain>
    </source>
</reference>
<sequence>MAAPLPAAIRFMNPLQGQIRHAAHVVQQVICRDAPRRTQGWTTHELYETVITTPIDKRFKIQKVVKPVLGAKVLLSHPVVDVTPTRDLVPSVNFLKRSVMPILRSRFLVKMACVERKDIPAVQTEKAKKQSTQKRKDANVQVDGKVWVWKYIGQRPPTLPVPALPRLRFGHEVGVGEDFSHLSRRRGRSRVAKVSRALETMKTLRATRATTAKTKREGIVAGLTEMQAKQERRAVLKQQKLIQAQVALAVEPVPGFRQKFTFS</sequence>
<evidence type="ECO:0000313" key="1">
    <source>
        <dbReference type="EMBL" id="KIY47318.1"/>
    </source>
</evidence>
<name>A0A0D7A961_9AGAR</name>
<dbReference type="OrthoDB" id="2587968at2759"/>
<dbReference type="AlphaFoldDB" id="A0A0D7A961"/>
<gene>
    <name evidence="1" type="ORF">FISHEDRAFT_59739</name>
</gene>
<proteinExistence type="predicted"/>
<accession>A0A0D7A961</accession>
<dbReference type="Proteomes" id="UP000054144">
    <property type="component" value="Unassembled WGS sequence"/>
</dbReference>
<evidence type="ECO:0000313" key="2">
    <source>
        <dbReference type="Proteomes" id="UP000054144"/>
    </source>
</evidence>
<dbReference type="EMBL" id="KN881952">
    <property type="protein sequence ID" value="KIY47318.1"/>
    <property type="molecule type" value="Genomic_DNA"/>
</dbReference>
<organism evidence="1 2">
    <name type="scientific">Fistulina hepatica ATCC 64428</name>
    <dbReference type="NCBI Taxonomy" id="1128425"/>
    <lineage>
        <taxon>Eukaryota</taxon>
        <taxon>Fungi</taxon>
        <taxon>Dikarya</taxon>
        <taxon>Basidiomycota</taxon>
        <taxon>Agaricomycotina</taxon>
        <taxon>Agaricomycetes</taxon>
        <taxon>Agaricomycetidae</taxon>
        <taxon>Agaricales</taxon>
        <taxon>Fistulinaceae</taxon>
        <taxon>Fistulina</taxon>
    </lineage>
</organism>
<keyword evidence="2" id="KW-1185">Reference proteome</keyword>